<evidence type="ECO:0000313" key="5">
    <source>
        <dbReference type="Proteomes" id="UP000186895"/>
    </source>
</evidence>
<feature type="chain" id="PRO_5012613688" evidence="2">
    <location>
        <begin position="31"/>
        <end position="390"/>
    </location>
</feature>
<dbReference type="PROSITE" id="PS51724">
    <property type="entry name" value="SPOR"/>
    <property type="match status" value="1"/>
</dbReference>
<evidence type="ECO:0000259" key="3">
    <source>
        <dbReference type="PROSITE" id="PS51724"/>
    </source>
</evidence>
<reference evidence="5" key="1">
    <citation type="submission" date="2017-01" db="EMBL/GenBank/DDBJ databases">
        <authorList>
            <person name="Varghese N."/>
            <person name="Submissions S."/>
        </authorList>
    </citation>
    <scope>NUCLEOTIDE SEQUENCE [LARGE SCALE GENOMIC DNA]</scope>
    <source>
        <strain evidence="5">DSM 7027</strain>
    </source>
</reference>
<keyword evidence="5" id="KW-1185">Reference proteome</keyword>
<dbReference type="Proteomes" id="UP000186895">
    <property type="component" value="Unassembled WGS sequence"/>
</dbReference>
<dbReference type="Pfam" id="PF08238">
    <property type="entry name" value="Sel1"/>
    <property type="match status" value="3"/>
</dbReference>
<dbReference type="Gene3D" id="1.25.40.10">
    <property type="entry name" value="Tetratricopeptide repeat domain"/>
    <property type="match status" value="1"/>
</dbReference>
<dbReference type="PANTHER" id="PTHR11102:SF160">
    <property type="entry name" value="ERAD-ASSOCIATED E3 UBIQUITIN-PROTEIN LIGASE COMPONENT HRD3"/>
    <property type="match status" value="1"/>
</dbReference>
<feature type="signal peptide" evidence="2">
    <location>
        <begin position="1"/>
        <end position="30"/>
    </location>
</feature>
<proteinExistence type="predicted"/>
<keyword evidence="2" id="KW-0732">Signal</keyword>
<dbReference type="Gene3D" id="3.30.70.1070">
    <property type="entry name" value="Sporulation related repeat"/>
    <property type="match status" value="1"/>
</dbReference>
<sequence length="390" mass="41845">MIRLKAVRSKAACLSLVLLSSLVITPAAVSALSSDRSVSAQAQSDFQKGEALMNGIGVEQNLGKAKQLLQKAAEQGHTEAQVLLGRLHYYMPGEVDLEKTRYWWLEAARQGHPRAQYQLAILYLKRGDADPLEAMAWMHMAKASGEPRAEQVWPKMQEQFEVDSAKLVARVNELQSETGLGTAGAPVLLAGLGSVLEAAPSSVQSEEPTDADIASGQQETDSQAEDQAVSVTQVVSTEMQTEVAETAVAAESSSDQAARTVIEEPAPAVEGEIEDQAEAQLEPEPAKDEPSTPSTAVVEPPVESASEPVFPEGFYVQLASVKDAEGAESLAAKVAQKQSSVLGNWEPRVKYLAEQSSYKIWVGAFSVRGDASVLCEALQAHKQDCFVVKR</sequence>
<dbReference type="SUPFAM" id="SSF110997">
    <property type="entry name" value="Sporulation related repeat"/>
    <property type="match status" value="1"/>
</dbReference>
<name>A0A1N6SC44_9GAMM</name>
<gene>
    <name evidence="4" type="ORF">SAMN05421647_104162</name>
</gene>
<evidence type="ECO:0000256" key="1">
    <source>
        <dbReference type="SAM" id="MobiDB-lite"/>
    </source>
</evidence>
<dbReference type="InterPro" id="IPR007730">
    <property type="entry name" value="SPOR-like_dom"/>
</dbReference>
<dbReference type="EMBL" id="FTMN01000004">
    <property type="protein sequence ID" value="SIQ38526.1"/>
    <property type="molecule type" value="Genomic_DNA"/>
</dbReference>
<dbReference type="InterPro" id="IPR036680">
    <property type="entry name" value="SPOR-like_sf"/>
</dbReference>
<evidence type="ECO:0000313" key="4">
    <source>
        <dbReference type="EMBL" id="SIQ38526.1"/>
    </source>
</evidence>
<dbReference type="InterPro" id="IPR011990">
    <property type="entry name" value="TPR-like_helical_dom_sf"/>
</dbReference>
<dbReference type="SMART" id="SM00671">
    <property type="entry name" value="SEL1"/>
    <property type="match status" value="3"/>
</dbReference>
<protein>
    <submittedName>
        <fullName evidence="4">Sel1 repeat-containing protein</fullName>
    </submittedName>
</protein>
<dbReference type="SUPFAM" id="SSF81901">
    <property type="entry name" value="HCP-like"/>
    <property type="match status" value="1"/>
</dbReference>
<dbReference type="InterPro" id="IPR006597">
    <property type="entry name" value="Sel1-like"/>
</dbReference>
<feature type="domain" description="SPOR" evidence="3">
    <location>
        <begin position="308"/>
        <end position="390"/>
    </location>
</feature>
<accession>A0A1N6SC44</accession>
<evidence type="ECO:0000256" key="2">
    <source>
        <dbReference type="SAM" id="SignalP"/>
    </source>
</evidence>
<dbReference type="Pfam" id="PF05036">
    <property type="entry name" value="SPOR"/>
    <property type="match status" value="1"/>
</dbReference>
<dbReference type="GO" id="GO:0042834">
    <property type="term" value="F:peptidoglycan binding"/>
    <property type="evidence" value="ECO:0007669"/>
    <property type="project" value="InterPro"/>
</dbReference>
<dbReference type="AlphaFoldDB" id="A0A1N6SC44"/>
<dbReference type="InterPro" id="IPR050767">
    <property type="entry name" value="Sel1_AlgK"/>
</dbReference>
<dbReference type="STRING" id="49186.SAMN05421647_104162"/>
<organism evidence="4 5">
    <name type="scientific">Marinobacterium stanieri</name>
    <dbReference type="NCBI Taxonomy" id="49186"/>
    <lineage>
        <taxon>Bacteria</taxon>
        <taxon>Pseudomonadati</taxon>
        <taxon>Pseudomonadota</taxon>
        <taxon>Gammaproteobacteria</taxon>
        <taxon>Oceanospirillales</taxon>
        <taxon>Oceanospirillaceae</taxon>
        <taxon>Marinobacterium</taxon>
    </lineage>
</organism>
<feature type="region of interest" description="Disordered" evidence="1">
    <location>
        <begin position="199"/>
        <end position="229"/>
    </location>
</feature>
<dbReference type="PANTHER" id="PTHR11102">
    <property type="entry name" value="SEL-1-LIKE PROTEIN"/>
    <property type="match status" value="1"/>
</dbReference>
<feature type="region of interest" description="Disordered" evidence="1">
    <location>
        <begin position="277"/>
        <end position="305"/>
    </location>
</feature>